<evidence type="ECO:0000313" key="2">
    <source>
        <dbReference type="Proteomes" id="UP000183832"/>
    </source>
</evidence>
<dbReference type="Proteomes" id="UP000183832">
    <property type="component" value="Unassembled WGS sequence"/>
</dbReference>
<dbReference type="AlphaFoldDB" id="A0A1J1IE94"/>
<keyword evidence="2" id="KW-1185">Reference proteome</keyword>
<dbReference type="EMBL" id="CVRI01000044">
    <property type="protein sequence ID" value="CRK96769.1"/>
    <property type="molecule type" value="Genomic_DNA"/>
</dbReference>
<name>A0A1J1IE94_9DIPT</name>
<accession>A0A1J1IE94</accession>
<evidence type="ECO:0000313" key="1">
    <source>
        <dbReference type="EMBL" id="CRK96769.1"/>
    </source>
</evidence>
<reference evidence="1 2" key="1">
    <citation type="submission" date="2015-04" db="EMBL/GenBank/DDBJ databases">
        <authorList>
            <person name="Syromyatnikov M.Y."/>
            <person name="Popov V.N."/>
        </authorList>
    </citation>
    <scope>NUCLEOTIDE SEQUENCE [LARGE SCALE GENOMIC DNA]</scope>
</reference>
<proteinExistence type="predicted"/>
<protein>
    <submittedName>
        <fullName evidence="1">CLUMA_CG010241, isoform A</fullName>
    </submittedName>
</protein>
<organism evidence="1 2">
    <name type="scientific">Clunio marinus</name>
    <dbReference type="NCBI Taxonomy" id="568069"/>
    <lineage>
        <taxon>Eukaryota</taxon>
        <taxon>Metazoa</taxon>
        <taxon>Ecdysozoa</taxon>
        <taxon>Arthropoda</taxon>
        <taxon>Hexapoda</taxon>
        <taxon>Insecta</taxon>
        <taxon>Pterygota</taxon>
        <taxon>Neoptera</taxon>
        <taxon>Endopterygota</taxon>
        <taxon>Diptera</taxon>
        <taxon>Nematocera</taxon>
        <taxon>Chironomoidea</taxon>
        <taxon>Chironomidae</taxon>
        <taxon>Clunio</taxon>
    </lineage>
</organism>
<gene>
    <name evidence="1" type="ORF">CLUMA_CG010241</name>
</gene>
<sequence>MKNLLMEILLKISHNQCMHNTLRNLSIKPLKTKSENLKITQNSKLENPSENKVAALHDLKYISMKVASDVLIFNIF</sequence>